<keyword evidence="2" id="KW-1185">Reference proteome</keyword>
<evidence type="ECO:0000313" key="1">
    <source>
        <dbReference type="EMBL" id="MCR2746792.1"/>
    </source>
</evidence>
<accession>A0ABT1XKJ0</accession>
<protein>
    <recommendedName>
        <fullName evidence="3">Type III secretion system chaperone</fullName>
    </recommendedName>
</protein>
<proteinExistence type="predicted"/>
<organism evidence="1 2">
    <name type="scientific">Limnobacter parvus</name>
    <dbReference type="NCBI Taxonomy" id="2939690"/>
    <lineage>
        <taxon>Bacteria</taxon>
        <taxon>Pseudomonadati</taxon>
        <taxon>Pseudomonadota</taxon>
        <taxon>Betaproteobacteria</taxon>
        <taxon>Burkholderiales</taxon>
        <taxon>Burkholderiaceae</taxon>
        <taxon>Limnobacter</taxon>
    </lineage>
</organism>
<evidence type="ECO:0000313" key="2">
    <source>
        <dbReference type="Proteomes" id="UP001165267"/>
    </source>
</evidence>
<sequence length="123" mass="13983">MTLADTEQAAESDAYRIDYEQNLTIELQHLKGADCRVSARIFCLGKSLQVQDDQLRMAMGIFSELLNDLPNGTSMAISDHDNCLRICIEITSENADQALFQFNQFIHVAFAYKQTYFQHKTAI</sequence>
<reference evidence="1" key="1">
    <citation type="submission" date="2022-07" db="EMBL/GenBank/DDBJ databases">
        <authorList>
            <person name="Xamxidin M."/>
        </authorList>
    </citation>
    <scope>NUCLEOTIDE SEQUENCE</scope>
    <source>
        <strain evidence="1">YS8-69</strain>
    </source>
</reference>
<dbReference type="EMBL" id="JANKHG010000017">
    <property type="protein sequence ID" value="MCR2746792.1"/>
    <property type="molecule type" value="Genomic_DNA"/>
</dbReference>
<evidence type="ECO:0008006" key="3">
    <source>
        <dbReference type="Google" id="ProtNLM"/>
    </source>
</evidence>
<comment type="caution">
    <text evidence="1">The sequence shown here is derived from an EMBL/GenBank/DDBJ whole genome shotgun (WGS) entry which is preliminary data.</text>
</comment>
<dbReference type="RefSeq" id="WP_257512005.1">
    <property type="nucleotide sequence ID" value="NZ_JANKHG010000017.1"/>
</dbReference>
<dbReference type="Proteomes" id="UP001165267">
    <property type="component" value="Unassembled WGS sequence"/>
</dbReference>
<name>A0ABT1XKJ0_9BURK</name>
<gene>
    <name evidence="1" type="ORF">NSP04_09040</name>
</gene>